<keyword evidence="1 3" id="KW-0694">RNA-binding</keyword>
<dbReference type="InterPro" id="IPR036986">
    <property type="entry name" value="S4_RNA-bd_sf"/>
</dbReference>
<comment type="similarity">
    <text evidence="2">Belongs to the TlyA family.</text>
</comment>
<evidence type="ECO:0000256" key="3">
    <source>
        <dbReference type="PROSITE-ProRule" id="PRU00182"/>
    </source>
</evidence>
<dbReference type="SMART" id="SM00363">
    <property type="entry name" value="S4"/>
    <property type="match status" value="1"/>
</dbReference>
<dbReference type="GO" id="GO:0032259">
    <property type="term" value="P:methylation"/>
    <property type="evidence" value="ECO:0007669"/>
    <property type="project" value="InterPro"/>
</dbReference>
<dbReference type="GO" id="GO:0003723">
    <property type="term" value="F:RNA binding"/>
    <property type="evidence" value="ECO:0007669"/>
    <property type="project" value="UniProtKB-KW"/>
</dbReference>
<dbReference type="Gene3D" id="3.10.290.10">
    <property type="entry name" value="RNA-binding S4 domain"/>
    <property type="match status" value="1"/>
</dbReference>
<evidence type="ECO:0000313" key="6">
    <source>
        <dbReference type="Proteomes" id="UP000031184"/>
    </source>
</evidence>
<dbReference type="PROSITE" id="PS50889">
    <property type="entry name" value="S4"/>
    <property type="match status" value="1"/>
</dbReference>
<dbReference type="SUPFAM" id="SSF53335">
    <property type="entry name" value="S-adenosyl-L-methionine-dependent methyltransferases"/>
    <property type="match status" value="1"/>
</dbReference>
<reference evidence="5 6" key="1">
    <citation type="submission" date="2013-08" db="EMBL/GenBank/DDBJ databases">
        <title>An opportunistic ruminal bacterium that causes liver abscesses in cattle.</title>
        <authorList>
            <person name="Benahmed F.H."/>
            <person name="Rasmussen M."/>
            <person name="Harbottle H."/>
            <person name="Soppet D."/>
            <person name="Nagaraja T.G."/>
            <person name="Davidson M."/>
        </authorList>
    </citation>
    <scope>NUCLEOTIDE SEQUENCE [LARGE SCALE GENOMIC DNA]</scope>
    <source>
        <strain evidence="5 6">B35</strain>
    </source>
</reference>
<dbReference type="Gene3D" id="3.40.50.150">
    <property type="entry name" value="Vaccinia Virus protein VP39"/>
    <property type="match status" value="1"/>
</dbReference>
<evidence type="ECO:0000259" key="4">
    <source>
        <dbReference type="SMART" id="SM00363"/>
    </source>
</evidence>
<name>A0A017H370_9FUSO</name>
<organism evidence="5 6">
    <name type="scientific">Fusobacterium necrophorum subsp. funduliforme B35</name>
    <dbReference type="NCBI Taxonomy" id="1226633"/>
    <lineage>
        <taxon>Bacteria</taxon>
        <taxon>Fusobacteriati</taxon>
        <taxon>Fusobacteriota</taxon>
        <taxon>Fusobacteriia</taxon>
        <taxon>Fusobacteriales</taxon>
        <taxon>Fusobacteriaceae</taxon>
        <taxon>Fusobacterium</taxon>
    </lineage>
</organism>
<dbReference type="GO" id="GO:0008168">
    <property type="term" value="F:methyltransferase activity"/>
    <property type="evidence" value="ECO:0007669"/>
    <property type="project" value="InterPro"/>
</dbReference>
<dbReference type="Pfam" id="PF01728">
    <property type="entry name" value="FtsJ"/>
    <property type="match status" value="1"/>
</dbReference>
<evidence type="ECO:0000256" key="2">
    <source>
        <dbReference type="ARBA" id="ARBA00029460"/>
    </source>
</evidence>
<dbReference type="GeneID" id="75076509"/>
<dbReference type="PANTHER" id="PTHR32319">
    <property type="entry name" value="BACTERIAL HEMOLYSIN-LIKE PROTEIN"/>
    <property type="match status" value="1"/>
</dbReference>
<dbReference type="PATRIC" id="fig|1226633.4.peg.153"/>
<dbReference type="GO" id="GO:0051301">
    <property type="term" value="P:cell division"/>
    <property type="evidence" value="ECO:0007669"/>
    <property type="project" value="UniProtKB-KW"/>
</dbReference>
<keyword evidence="5" id="KW-0132">Cell division</keyword>
<protein>
    <submittedName>
        <fullName evidence="5">Cell division protein FtsJ</fullName>
    </submittedName>
</protein>
<dbReference type="NCBIfam" id="TIGR00478">
    <property type="entry name" value="tly"/>
    <property type="match status" value="1"/>
</dbReference>
<dbReference type="InterPro" id="IPR004538">
    <property type="entry name" value="Hemolysin_A/TlyA"/>
</dbReference>
<dbReference type="InterPro" id="IPR047048">
    <property type="entry name" value="TlyA"/>
</dbReference>
<dbReference type="RefSeq" id="WP_005955871.1">
    <property type="nucleotide sequence ID" value="NZ_AOJP01000009.1"/>
</dbReference>
<gene>
    <name evidence="5" type="ORF">C095_00795</name>
</gene>
<dbReference type="InterPro" id="IPR002942">
    <property type="entry name" value="S4_RNA-bd"/>
</dbReference>
<dbReference type="InterPro" id="IPR029063">
    <property type="entry name" value="SAM-dependent_MTases_sf"/>
</dbReference>
<sequence length="267" mass="30220">MKERLDQILWKYGYVDSIDKAKRLIMLGAVIVNEQKIEKPGSLIQYSEDMKIRIKGQENPYVSRGGFKLKKAIDSFACSFQGKRVLDIGASTGGFTDCSLQEGAAYVYALDVGTNQLAWKLRQHPQVKSIEQCHIKELNWNILDGEAVDYMVMDVSFISVCGIFPYLLPFLTEEGKLLLLIKPQFEVEKQFLEKGIVRDSKAHQGILKKVIEVAERNGFFIQNIEVSPILGGKGNVEYISCFSKRKAAFTLEWDEILIKAKKMGGLR</sequence>
<keyword evidence="5" id="KW-0131">Cell cycle</keyword>
<accession>A0A017H370</accession>
<dbReference type="SUPFAM" id="SSF55174">
    <property type="entry name" value="Alpha-L RNA-binding motif"/>
    <property type="match status" value="1"/>
</dbReference>
<feature type="domain" description="RNA-binding S4" evidence="4">
    <location>
        <begin position="3"/>
        <end position="70"/>
    </location>
</feature>
<proteinExistence type="inferred from homology"/>
<dbReference type="Proteomes" id="UP000031184">
    <property type="component" value="Unassembled WGS sequence"/>
</dbReference>
<evidence type="ECO:0000256" key="1">
    <source>
        <dbReference type="ARBA" id="ARBA00022884"/>
    </source>
</evidence>
<comment type="caution">
    <text evidence="5">The sequence shown here is derived from an EMBL/GenBank/DDBJ whole genome shotgun (WGS) entry which is preliminary data.</text>
</comment>
<dbReference type="PANTHER" id="PTHR32319:SF0">
    <property type="entry name" value="BACTERIAL HEMOLYSIN-LIKE PROTEIN"/>
    <property type="match status" value="1"/>
</dbReference>
<dbReference type="InterPro" id="IPR002877">
    <property type="entry name" value="RNA_MeTrfase_FtsJ_dom"/>
</dbReference>
<dbReference type="CDD" id="cd00165">
    <property type="entry name" value="S4"/>
    <property type="match status" value="1"/>
</dbReference>
<dbReference type="OrthoDB" id="9784736at2"/>
<dbReference type="EMBL" id="AUZI01000007">
    <property type="protein sequence ID" value="KID50212.1"/>
    <property type="molecule type" value="Genomic_DNA"/>
</dbReference>
<dbReference type="PIRSF" id="PIRSF005578">
    <property type="entry name" value="TlyA"/>
    <property type="match status" value="1"/>
</dbReference>
<evidence type="ECO:0000313" key="5">
    <source>
        <dbReference type="EMBL" id="KID50212.1"/>
    </source>
</evidence>
<dbReference type="AlphaFoldDB" id="A0A017H370"/>
<dbReference type="Pfam" id="PF01479">
    <property type="entry name" value="S4"/>
    <property type="match status" value="1"/>
</dbReference>